<dbReference type="NCBIfam" id="TIGR01730">
    <property type="entry name" value="RND_mfp"/>
    <property type="match status" value="1"/>
</dbReference>
<dbReference type="InterPro" id="IPR058647">
    <property type="entry name" value="BSH_CzcB-like"/>
</dbReference>
<dbReference type="Gene3D" id="2.40.30.170">
    <property type="match status" value="1"/>
</dbReference>
<dbReference type="Gene3D" id="2.40.50.100">
    <property type="match status" value="1"/>
</dbReference>
<dbReference type="GO" id="GO:0016020">
    <property type="term" value="C:membrane"/>
    <property type="evidence" value="ECO:0007669"/>
    <property type="project" value="InterPro"/>
</dbReference>
<evidence type="ECO:0000259" key="3">
    <source>
        <dbReference type="Pfam" id="PF25973"/>
    </source>
</evidence>
<evidence type="ECO:0000256" key="1">
    <source>
        <dbReference type="ARBA" id="ARBA00009477"/>
    </source>
</evidence>
<dbReference type="GO" id="GO:0015679">
    <property type="term" value="P:plasma membrane copper ion transport"/>
    <property type="evidence" value="ECO:0007669"/>
    <property type="project" value="TreeGrafter"/>
</dbReference>
<evidence type="ECO:0000313" key="5">
    <source>
        <dbReference type="EMBL" id="SHF09202.1"/>
    </source>
</evidence>
<dbReference type="Gene3D" id="2.40.420.20">
    <property type="match status" value="1"/>
</dbReference>
<sequence length="397" mass="43754">MKRILIPIYLVTFFIAFSCAEKKENKVAPTVKPTELPPSLKTESKVSVVKLTSQQQKDLAVQTITVASNLVNHIITAPGVVFPAPEHASIISAPIAGQIREINKYEGNWVQKGEVLFHIQSLEYGTLVSEYLQAYAEEEFQTNRLKRMEQLVKETISSVSELERATAEYQRASASSRAAYSKLKALGVLDEEIEALVSSDDIDPVLHVHSPISGMVEKNFVELGQSVNALENLSRVLDTRIVMVKGYVSPDDARLINTGDSVKIMRREEKFGTTVSATISSINPGVDENSRSVIVNMLIPTTAEWPRPGENVRLAIVSSSPRKTIAIPVESLSYDGNQPIVFVEKEAGVFEKRPIVISEIGVQNVFVESGLYDGEQVASSKVFSLKALSRYDVMAEE</sequence>
<protein>
    <submittedName>
        <fullName evidence="5">Membrane fusion protein, cobalt-zinc-cadmium efflux system</fullName>
    </submittedName>
</protein>
<name>A0A1M4YUN8_9BACT</name>
<dbReference type="Gene3D" id="1.10.287.470">
    <property type="entry name" value="Helix hairpin bin"/>
    <property type="match status" value="1"/>
</dbReference>
<dbReference type="InterPro" id="IPR006143">
    <property type="entry name" value="RND_pump_MFP"/>
</dbReference>
<evidence type="ECO:0000259" key="4">
    <source>
        <dbReference type="Pfam" id="PF25975"/>
    </source>
</evidence>
<dbReference type="GO" id="GO:0022857">
    <property type="term" value="F:transmembrane transporter activity"/>
    <property type="evidence" value="ECO:0007669"/>
    <property type="project" value="InterPro"/>
</dbReference>
<comment type="similarity">
    <text evidence="1">Belongs to the membrane fusion protein (MFP) (TC 8.A.1) family.</text>
</comment>
<dbReference type="Pfam" id="PF25973">
    <property type="entry name" value="BSH_CzcB"/>
    <property type="match status" value="1"/>
</dbReference>
<dbReference type="PANTHER" id="PTHR30097">
    <property type="entry name" value="CATION EFFLUX SYSTEM PROTEIN CUSB"/>
    <property type="match status" value="1"/>
</dbReference>
<dbReference type="AlphaFoldDB" id="A0A1M4YUN8"/>
<dbReference type="GO" id="GO:0060003">
    <property type="term" value="P:copper ion export"/>
    <property type="evidence" value="ECO:0007669"/>
    <property type="project" value="TreeGrafter"/>
</dbReference>
<keyword evidence="6" id="KW-1185">Reference proteome</keyword>
<dbReference type="PROSITE" id="PS51257">
    <property type="entry name" value="PROKAR_LIPOPROTEIN"/>
    <property type="match status" value="1"/>
</dbReference>
<dbReference type="InterPro" id="IPR051909">
    <property type="entry name" value="MFP_Cation_Efflux"/>
</dbReference>
<keyword evidence="2" id="KW-0813">Transport</keyword>
<gene>
    <name evidence="5" type="ORF">SAMN05444274_103462</name>
</gene>
<dbReference type="RefSeq" id="WP_073000676.1">
    <property type="nucleotide sequence ID" value="NZ_FQUM01000003.1"/>
</dbReference>
<dbReference type="STRING" id="1484053.SAMN05444274_103462"/>
<evidence type="ECO:0000256" key="2">
    <source>
        <dbReference type="ARBA" id="ARBA00022448"/>
    </source>
</evidence>
<accession>A0A1M4YUN8</accession>
<dbReference type="Proteomes" id="UP000184164">
    <property type="component" value="Unassembled WGS sequence"/>
</dbReference>
<feature type="domain" description="CzcB-like barrel-sandwich hybrid" evidence="3">
    <location>
        <begin position="90"/>
        <end position="236"/>
    </location>
</feature>
<dbReference type="SUPFAM" id="SSF111369">
    <property type="entry name" value="HlyD-like secretion proteins"/>
    <property type="match status" value="1"/>
</dbReference>
<dbReference type="PANTHER" id="PTHR30097:SF4">
    <property type="entry name" value="SLR6042 PROTEIN"/>
    <property type="match status" value="1"/>
</dbReference>
<organism evidence="5 6">
    <name type="scientific">Mariniphaga anaerophila</name>
    <dbReference type="NCBI Taxonomy" id="1484053"/>
    <lineage>
        <taxon>Bacteria</taxon>
        <taxon>Pseudomonadati</taxon>
        <taxon>Bacteroidota</taxon>
        <taxon>Bacteroidia</taxon>
        <taxon>Marinilabiliales</taxon>
        <taxon>Prolixibacteraceae</taxon>
        <taxon>Mariniphaga</taxon>
    </lineage>
</organism>
<dbReference type="Pfam" id="PF25975">
    <property type="entry name" value="CzcB_C"/>
    <property type="match status" value="1"/>
</dbReference>
<evidence type="ECO:0000313" key="6">
    <source>
        <dbReference type="Proteomes" id="UP000184164"/>
    </source>
</evidence>
<dbReference type="EMBL" id="FQUM01000003">
    <property type="protein sequence ID" value="SHF09202.1"/>
    <property type="molecule type" value="Genomic_DNA"/>
</dbReference>
<proteinExistence type="inferred from homology"/>
<reference evidence="5 6" key="1">
    <citation type="submission" date="2016-11" db="EMBL/GenBank/DDBJ databases">
        <authorList>
            <person name="Jaros S."/>
            <person name="Januszkiewicz K."/>
            <person name="Wedrychowicz H."/>
        </authorList>
    </citation>
    <scope>NUCLEOTIDE SEQUENCE [LARGE SCALE GENOMIC DNA]</scope>
    <source>
        <strain evidence="5 6">DSM 26910</strain>
    </source>
</reference>
<dbReference type="OrthoDB" id="9814657at2"/>
<feature type="domain" description="CzcB-like C-terminal circularly permuted SH3-like" evidence="4">
    <location>
        <begin position="325"/>
        <end position="386"/>
    </location>
</feature>
<dbReference type="GO" id="GO:0030313">
    <property type="term" value="C:cell envelope"/>
    <property type="evidence" value="ECO:0007669"/>
    <property type="project" value="TreeGrafter"/>
</dbReference>
<dbReference type="InterPro" id="IPR058649">
    <property type="entry name" value="CzcB_C"/>
</dbReference>